<keyword evidence="7" id="KW-0132">Cell division</keyword>
<dbReference type="NCBIfam" id="NF038403">
    <property type="entry name" value="perm_prefix_1"/>
    <property type="match status" value="1"/>
</dbReference>
<dbReference type="PANTHER" id="PTHR30474">
    <property type="entry name" value="CELL CYCLE PROTEIN"/>
    <property type="match status" value="1"/>
</dbReference>
<feature type="transmembrane region" description="Helical" evidence="6">
    <location>
        <begin position="80"/>
        <end position="98"/>
    </location>
</feature>
<keyword evidence="7" id="KW-0131">Cell cycle</keyword>
<dbReference type="PANTHER" id="PTHR30474:SF1">
    <property type="entry name" value="PEPTIDOGLYCAN GLYCOSYLTRANSFERASE MRDB"/>
    <property type="match status" value="1"/>
</dbReference>
<gene>
    <name evidence="7" type="ORF">J2S02_002111</name>
</gene>
<dbReference type="RefSeq" id="WP_174881679.1">
    <property type="nucleotide sequence ID" value="NZ_CADEPK010000403.1"/>
</dbReference>
<dbReference type="Proteomes" id="UP001232245">
    <property type="component" value="Unassembled WGS sequence"/>
</dbReference>
<evidence type="ECO:0000256" key="4">
    <source>
        <dbReference type="ARBA" id="ARBA00022989"/>
    </source>
</evidence>
<evidence type="ECO:0000256" key="2">
    <source>
        <dbReference type="ARBA" id="ARBA00022692"/>
    </source>
</evidence>
<feature type="transmembrane region" description="Helical" evidence="6">
    <location>
        <begin position="194"/>
        <end position="211"/>
    </location>
</feature>
<evidence type="ECO:0000256" key="3">
    <source>
        <dbReference type="ARBA" id="ARBA00022960"/>
    </source>
</evidence>
<proteinExistence type="predicted"/>
<dbReference type="Pfam" id="PF01098">
    <property type="entry name" value="FTSW_RODA_SPOVE"/>
    <property type="match status" value="1"/>
</dbReference>
<feature type="transmembrane region" description="Helical" evidence="6">
    <location>
        <begin position="217"/>
        <end position="234"/>
    </location>
</feature>
<evidence type="ECO:0000313" key="8">
    <source>
        <dbReference type="Proteomes" id="UP001232245"/>
    </source>
</evidence>
<dbReference type="InterPro" id="IPR047928">
    <property type="entry name" value="Perm_prefix_1"/>
</dbReference>
<sequence>MSHFKERFLAEVLQNIKSKEAKEVVYKELNYHVKMSKAELVAKGESETDAEEKAIKKMGSPTDLGIHFNKLYRPIFDWKLFGLFILIILMGLLPHVNVDHYSINLLSKQLIFIVLGIITTIIVMFIDYRKIKSIGWLFLIVAFGLLLVLNYLPNVIVNGVGYLSLVVIMISGSSLLPLFLVFWAFYLSKEKPKLLVVLGVYLPSVFLFLRLPSFTDAFIYSVMVLALLFCSSISKKAIYSTIVAFLGPILIGAYFYLFAGGYHKQRLLGFLNPYDDTKGSGYMYIMLKDLLSKGGLFGNQEQHGFTADMTTDFAFANITYFYGWILAGFLLALIALLLFRLIVVSTEIKDPFGKQLILGICSLLSVQFVYNVGMILGFLPIISMSLPFISYGLNATFLNSLLIGIVLSVYRRKHFAVHL</sequence>
<feature type="transmembrane region" description="Helical" evidence="6">
    <location>
        <begin position="110"/>
        <end position="128"/>
    </location>
</feature>
<keyword evidence="3" id="KW-0133">Cell shape</keyword>
<feature type="transmembrane region" description="Helical" evidence="6">
    <location>
        <begin position="162"/>
        <end position="187"/>
    </location>
</feature>
<feature type="transmembrane region" description="Helical" evidence="6">
    <location>
        <begin position="388"/>
        <end position="410"/>
    </location>
</feature>
<feature type="transmembrane region" description="Helical" evidence="6">
    <location>
        <begin position="135"/>
        <end position="156"/>
    </location>
</feature>
<dbReference type="EMBL" id="JAUSTZ010000003">
    <property type="protein sequence ID" value="MDQ0225767.1"/>
    <property type="molecule type" value="Genomic_DNA"/>
</dbReference>
<keyword evidence="2 6" id="KW-0812">Transmembrane</keyword>
<evidence type="ECO:0000256" key="6">
    <source>
        <dbReference type="SAM" id="Phobius"/>
    </source>
</evidence>
<dbReference type="InterPro" id="IPR001182">
    <property type="entry name" value="FtsW/RodA"/>
</dbReference>
<feature type="transmembrane region" description="Helical" evidence="6">
    <location>
        <begin position="241"/>
        <end position="259"/>
    </location>
</feature>
<keyword evidence="5 6" id="KW-0472">Membrane</keyword>
<keyword evidence="8" id="KW-1185">Reference proteome</keyword>
<evidence type="ECO:0000256" key="1">
    <source>
        <dbReference type="ARBA" id="ARBA00004141"/>
    </source>
</evidence>
<reference evidence="7 8" key="1">
    <citation type="submission" date="2023-07" db="EMBL/GenBank/DDBJ databases">
        <title>Genomic Encyclopedia of Type Strains, Phase IV (KMG-IV): sequencing the most valuable type-strain genomes for metagenomic binning, comparative biology and taxonomic classification.</title>
        <authorList>
            <person name="Goeker M."/>
        </authorList>
    </citation>
    <scope>NUCLEOTIDE SEQUENCE [LARGE SCALE GENOMIC DNA]</scope>
    <source>
        <strain evidence="7 8">DSM 17723</strain>
    </source>
</reference>
<feature type="transmembrane region" description="Helical" evidence="6">
    <location>
        <begin position="321"/>
        <end position="344"/>
    </location>
</feature>
<evidence type="ECO:0000256" key="5">
    <source>
        <dbReference type="ARBA" id="ARBA00023136"/>
    </source>
</evidence>
<comment type="subcellular location">
    <subcellularLocation>
        <location evidence="1">Membrane</location>
        <topology evidence="1">Multi-pass membrane protein</topology>
    </subcellularLocation>
</comment>
<organism evidence="7 8">
    <name type="scientific">Metabacillus niabensis</name>
    <dbReference type="NCBI Taxonomy" id="324854"/>
    <lineage>
        <taxon>Bacteria</taxon>
        <taxon>Bacillati</taxon>
        <taxon>Bacillota</taxon>
        <taxon>Bacilli</taxon>
        <taxon>Bacillales</taxon>
        <taxon>Bacillaceae</taxon>
        <taxon>Metabacillus</taxon>
    </lineage>
</organism>
<accession>A0ABT9Z0P7</accession>
<name>A0ABT9Z0P7_9BACI</name>
<comment type="caution">
    <text evidence="7">The sequence shown here is derived from an EMBL/GenBank/DDBJ whole genome shotgun (WGS) entry which is preliminary data.</text>
</comment>
<keyword evidence="4 6" id="KW-1133">Transmembrane helix</keyword>
<feature type="transmembrane region" description="Helical" evidence="6">
    <location>
        <begin position="356"/>
        <end position="382"/>
    </location>
</feature>
<evidence type="ECO:0000313" key="7">
    <source>
        <dbReference type="EMBL" id="MDQ0225767.1"/>
    </source>
</evidence>
<dbReference type="GO" id="GO:0051301">
    <property type="term" value="P:cell division"/>
    <property type="evidence" value="ECO:0007669"/>
    <property type="project" value="UniProtKB-KW"/>
</dbReference>
<protein>
    <submittedName>
        <fullName evidence="7">Cell division protein FtsW (Lipid II flippase)</fullName>
    </submittedName>
</protein>